<organism evidence="6 7">
    <name type="scientific">Luteolibacter rhizosphaerae</name>
    <dbReference type="NCBI Taxonomy" id="2989719"/>
    <lineage>
        <taxon>Bacteria</taxon>
        <taxon>Pseudomonadati</taxon>
        <taxon>Verrucomicrobiota</taxon>
        <taxon>Verrucomicrobiia</taxon>
        <taxon>Verrucomicrobiales</taxon>
        <taxon>Verrucomicrobiaceae</taxon>
        <taxon>Luteolibacter</taxon>
    </lineage>
</organism>
<dbReference type="Pfam" id="PF09685">
    <property type="entry name" value="MamF_MmsF"/>
    <property type="match status" value="1"/>
</dbReference>
<feature type="transmembrane region" description="Helical" evidence="5">
    <location>
        <begin position="35"/>
        <end position="54"/>
    </location>
</feature>
<comment type="caution">
    <text evidence="6">The sequence shown here is derived from an EMBL/GenBank/DDBJ whole genome shotgun (WGS) entry which is preliminary data.</text>
</comment>
<comment type="subcellular location">
    <subcellularLocation>
        <location evidence="1">Membrane</location>
        <topology evidence="1">Multi-pass membrane protein</topology>
    </subcellularLocation>
</comment>
<keyword evidence="3 5" id="KW-1133">Transmembrane helix</keyword>
<dbReference type="EMBL" id="JAPDDR010000006">
    <property type="protein sequence ID" value="MCW1914635.1"/>
    <property type="molecule type" value="Genomic_DNA"/>
</dbReference>
<accession>A0ABT3G459</accession>
<feature type="transmembrane region" description="Helical" evidence="5">
    <location>
        <begin position="99"/>
        <end position="119"/>
    </location>
</feature>
<dbReference type="InterPro" id="IPR019109">
    <property type="entry name" value="MamF_MmsF"/>
</dbReference>
<gene>
    <name evidence="6" type="ORF">OJ996_13690</name>
</gene>
<dbReference type="RefSeq" id="WP_264514171.1">
    <property type="nucleotide sequence ID" value="NZ_JAPDDR010000006.1"/>
</dbReference>
<evidence type="ECO:0000256" key="2">
    <source>
        <dbReference type="ARBA" id="ARBA00022692"/>
    </source>
</evidence>
<keyword evidence="4 5" id="KW-0472">Membrane</keyword>
<name>A0ABT3G459_9BACT</name>
<keyword evidence="7" id="KW-1185">Reference proteome</keyword>
<evidence type="ECO:0000313" key="7">
    <source>
        <dbReference type="Proteomes" id="UP001165653"/>
    </source>
</evidence>
<feature type="transmembrane region" description="Helical" evidence="5">
    <location>
        <begin position="74"/>
        <end position="93"/>
    </location>
</feature>
<dbReference type="Proteomes" id="UP001165653">
    <property type="component" value="Unassembled WGS sequence"/>
</dbReference>
<evidence type="ECO:0000256" key="1">
    <source>
        <dbReference type="ARBA" id="ARBA00004141"/>
    </source>
</evidence>
<evidence type="ECO:0000256" key="4">
    <source>
        <dbReference type="ARBA" id="ARBA00023136"/>
    </source>
</evidence>
<keyword evidence="2 5" id="KW-0812">Transmembrane</keyword>
<proteinExistence type="predicted"/>
<sequence length="137" mass="15068">MNDPYLPPSVPEVAPPAVLSSEERNWAMAGHLSALSGWLTGFGYIAGPLIVWLIKKDTMPFVAREAKEALNFNISWTIWLILLAIVAFILTFFVIGVLLWPVVALIPVGMSVLSIVGGVRANEGNGYRYPLTLRFIQ</sequence>
<evidence type="ECO:0000313" key="6">
    <source>
        <dbReference type="EMBL" id="MCW1914635.1"/>
    </source>
</evidence>
<reference evidence="6" key="1">
    <citation type="submission" date="2022-10" db="EMBL/GenBank/DDBJ databases">
        <title>Luteolibacter sp. GHJ8, whole genome shotgun sequencing project.</title>
        <authorList>
            <person name="Zhao G."/>
            <person name="Shen L."/>
        </authorList>
    </citation>
    <scope>NUCLEOTIDE SEQUENCE</scope>
    <source>
        <strain evidence="6">GHJ8</strain>
    </source>
</reference>
<evidence type="ECO:0000256" key="3">
    <source>
        <dbReference type="ARBA" id="ARBA00022989"/>
    </source>
</evidence>
<protein>
    <submittedName>
        <fullName evidence="6">DUF4870 domain-containing protein</fullName>
    </submittedName>
</protein>
<evidence type="ECO:0000256" key="5">
    <source>
        <dbReference type="SAM" id="Phobius"/>
    </source>
</evidence>